<dbReference type="Pfam" id="PF02585">
    <property type="entry name" value="PIG-L"/>
    <property type="match status" value="1"/>
</dbReference>
<dbReference type="InterPro" id="IPR003737">
    <property type="entry name" value="GlcNAc_PI_deacetylase-related"/>
</dbReference>
<keyword evidence="1" id="KW-0862">Zinc</keyword>
<dbReference type="Proteomes" id="UP000321617">
    <property type="component" value="Unassembled WGS sequence"/>
</dbReference>
<dbReference type="InterPro" id="IPR024078">
    <property type="entry name" value="LmbE-like_dom_sf"/>
</dbReference>
<dbReference type="GO" id="GO:0016811">
    <property type="term" value="F:hydrolase activity, acting on carbon-nitrogen (but not peptide) bonds, in linear amides"/>
    <property type="evidence" value="ECO:0007669"/>
    <property type="project" value="TreeGrafter"/>
</dbReference>
<dbReference type="PANTHER" id="PTHR12993">
    <property type="entry name" value="N-ACETYLGLUCOSAMINYL-PHOSPHATIDYLINOSITOL DE-N-ACETYLASE-RELATED"/>
    <property type="match status" value="1"/>
</dbReference>
<dbReference type="SUPFAM" id="SSF89372">
    <property type="entry name" value="Fucose-specific lectin"/>
    <property type="match status" value="2"/>
</dbReference>
<organism evidence="3 4">
    <name type="scientific">Stackebrandtia albiflava</name>
    <dbReference type="NCBI Taxonomy" id="406432"/>
    <lineage>
        <taxon>Bacteria</taxon>
        <taxon>Bacillati</taxon>
        <taxon>Actinomycetota</taxon>
        <taxon>Actinomycetes</taxon>
        <taxon>Glycomycetales</taxon>
        <taxon>Glycomycetaceae</taxon>
        <taxon>Stackebrandtia</taxon>
    </lineage>
</organism>
<sequence>MTTPHRFSETATGAGIPRRPLLLGALGLAGASTLAACTGSAQSATPDGGPYRQATHLQIIAHPDDDFYFFNLDMARALQEGHRTVTVCLTAGESDGKNLPRSDDKWSTLSTDYSGYAAARFTGARRTYAQMATGDSAAQWTREAATVGHLTAEKAVLADNPDIVLLYFSLWENGRHSGIGPSRRITDLWSGEASDLPTLPLRDGAVTGTVSLNRDMLVESLVAVLDEYRPDVVRIMDTDPDPQIHDADNPQFAEQDGYSDHIDHTGAAWFAAEALARWLPGRQDGATTVVGYRGYYNQRWPRNLSPEAREEKGRYLDTYAWADGRDCGDPAGCGDLKLPADGVGKRYGGSTIQRHQGSDPALTTGRDGRLHATTVLNGRPTVWTGQVDSFRPWRSRTLEREMPWMPYTSTTVDDQGRVLVAGIEYRMDSDRDAHLRNITVAELADGEDVRWHELGNPAGGGTEHVRDVGVPQVVVTPTGTRMVLVRDHDKGLSIRAELEHGQWTDWRSLGGGDTQDGLSVVQDHADGALMVFAAAADGVRYWRIVDHDEHLTDVLPVDPPAGPVSAVSDRNGRILLIARQAGTSAVVMYQRPALDEEWITSPVILGGNGGIDPVAVSAMRAWDPTLALLHRGDDARLGFTLLDYRGLESRSASTTPEWTTSGPVAGRAPGMALDGAGRLVAAVLGMDGCLYSAHQEAPGNGPLGDWRRVWVPGT</sequence>
<dbReference type="OrthoDB" id="6064917at2"/>
<dbReference type="InterPro" id="IPR058502">
    <property type="entry name" value="PLL-like_beta-prop"/>
</dbReference>
<accession>A0A562V346</accession>
<proteinExistence type="predicted"/>
<reference evidence="3 4" key="1">
    <citation type="journal article" date="2013" name="Stand. Genomic Sci.">
        <title>Genomic Encyclopedia of Type Strains, Phase I: The one thousand microbial genomes (KMG-I) project.</title>
        <authorList>
            <person name="Kyrpides N.C."/>
            <person name="Woyke T."/>
            <person name="Eisen J.A."/>
            <person name="Garrity G."/>
            <person name="Lilburn T.G."/>
            <person name="Beck B.J."/>
            <person name="Whitman W.B."/>
            <person name="Hugenholtz P."/>
            <person name="Klenk H.P."/>
        </authorList>
    </citation>
    <scope>NUCLEOTIDE SEQUENCE [LARGE SCALE GENOMIC DNA]</scope>
    <source>
        <strain evidence="3 4">DSM 45044</strain>
    </source>
</reference>
<dbReference type="InterPro" id="IPR006311">
    <property type="entry name" value="TAT_signal"/>
</dbReference>
<dbReference type="PANTHER" id="PTHR12993:SF26">
    <property type="entry name" value="1D-MYO-INOSITOL 2-ACETAMIDO-2-DEOXY-ALPHA-D-GLUCOPYRANOSIDE DEACETYLASE"/>
    <property type="match status" value="1"/>
</dbReference>
<dbReference type="RefSeq" id="WP_147139288.1">
    <property type="nucleotide sequence ID" value="NZ_BAABIJ010000002.1"/>
</dbReference>
<evidence type="ECO:0000313" key="3">
    <source>
        <dbReference type="EMBL" id="TWJ12291.1"/>
    </source>
</evidence>
<dbReference type="AlphaFoldDB" id="A0A562V346"/>
<feature type="domain" description="PLL-like beta propeller" evidence="2">
    <location>
        <begin position="472"/>
        <end position="707"/>
    </location>
</feature>
<dbReference type="Gene3D" id="2.120.10.70">
    <property type="entry name" value="Fucose-specific lectin"/>
    <property type="match status" value="1"/>
</dbReference>
<dbReference type="Gene3D" id="3.40.50.10320">
    <property type="entry name" value="LmbE-like"/>
    <property type="match status" value="1"/>
</dbReference>
<evidence type="ECO:0000259" key="2">
    <source>
        <dbReference type="Pfam" id="PF26607"/>
    </source>
</evidence>
<comment type="caution">
    <text evidence="3">The sequence shown here is derived from an EMBL/GenBank/DDBJ whole genome shotgun (WGS) entry which is preliminary data.</text>
</comment>
<dbReference type="Pfam" id="PF26607">
    <property type="entry name" value="DUF8189"/>
    <property type="match status" value="1"/>
</dbReference>
<protein>
    <submittedName>
        <fullName evidence="3">GlcNAc-PI de-N-acetylase</fullName>
    </submittedName>
</protein>
<evidence type="ECO:0000313" key="4">
    <source>
        <dbReference type="Proteomes" id="UP000321617"/>
    </source>
</evidence>
<evidence type="ECO:0000256" key="1">
    <source>
        <dbReference type="ARBA" id="ARBA00022833"/>
    </source>
</evidence>
<dbReference type="SUPFAM" id="SSF102588">
    <property type="entry name" value="LmbE-like"/>
    <property type="match status" value="1"/>
</dbReference>
<gene>
    <name evidence="3" type="ORF">LX16_3047</name>
</gene>
<name>A0A562V346_9ACTN</name>
<dbReference type="PROSITE" id="PS51318">
    <property type="entry name" value="TAT"/>
    <property type="match status" value="1"/>
</dbReference>
<keyword evidence="4" id="KW-1185">Reference proteome</keyword>
<dbReference type="GO" id="GO:0016137">
    <property type="term" value="P:glycoside metabolic process"/>
    <property type="evidence" value="ECO:0007669"/>
    <property type="project" value="UniProtKB-ARBA"/>
</dbReference>
<dbReference type="EMBL" id="VLLL01000006">
    <property type="protein sequence ID" value="TWJ12291.1"/>
    <property type="molecule type" value="Genomic_DNA"/>
</dbReference>